<keyword evidence="1" id="KW-0862">Zinc</keyword>
<proteinExistence type="predicted"/>
<feature type="domain" description="C2H2-type" evidence="3">
    <location>
        <begin position="249"/>
        <end position="277"/>
    </location>
</feature>
<dbReference type="EMBL" id="KZ155771">
    <property type="protein sequence ID" value="OUS49684.1"/>
    <property type="molecule type" value="Genomic_DNA"/>
</dbReference>
<dbReference type="GO" id="GO:0043021">
    <property type="term" value="F:ribonucleoprotein complex binding"/>
    <property type="evidence" value="ECO:0007669"/>
    <property type="project" value="TreeGrafter"/>
</dbReference>
<dbReference type="InterPro" id="IPR036236">
    <property type="entry name" value="Znf_C2H2_sf"/>
</dbReference>
<evidence type="ECO:0000259" key="3">
    <source>
        <dbReference type="PROSITE" id="PS50157"/>
    </source>
</evidence>
<dbReference type="AlphaFoldDB" id="A0A1Y5IND3"/>
<keyword evidence="1" id="KW-0479">Metal-binding</keyword>
<dbReference type="Gene3D" id="3.30.160.60">
    <property type="entry name" value="Classic Zinc Finger"/>
    <property type="match status" value="1"/>
</dbReference>
<reference evidence="4" key="1">
    <citation type="submission" date="2017-04" db="EMBL/GenBank/DDBJ databases">
        <title>Population genomics of picophytoplankton unveils novel chromosome hypervariability.</title>
        <authorList>
            <consortium name="DOE Joint Genome Institute"/>
            <person name="Blanc-Mathieu R."/>
            <person name="Krasovec M."/>
            <person name="Hebrard M."/>
            <person name="Yau S."/>
            <person name="Desgranges E."/>
            <person name="Martin J."/>
            <person name="Schackwitz W."/>
            <person name="Kuo A."/>
            <person name="Salin G."/>
            <person name="Donnadieu C."/>
            <person name="Desdevises Y."/>
            <person name="Sanchez-Ferandin S."/>
            <person name="Moreau H."/>
            <person name="Rivals E."/>
            <person name="Grigoriev I.V."/>
            <person name="Grimsley N."/>
            <person name="Eyre-Walker A."/>
            <person name="Piganeau G."/>
        </authorList>
    </citation>
    <scope>NUCLEOTIDE SEQUENCE [LARGE SCALE GENOMIC DNA]</scope>
    <source>
        <strain evidence="4">RCC 1115</strain>
    </source>
</reference>
<dbReference type="GO" id="GO:0035368">
    <property type="term" value="F:selenocysteine insertion sequence binding"/>
    <property type="evidence" value="ECO:0007669"/>
    <property type="project" value="InterPro"/>
</dbReference>
<dbReference type="GO" id="GO:1990904">
    <property type="term" value="C:ribonucleoprotein complex"/>
    <property type="evidence" value="ECO:0007669"/>
    <property type="project" value="TreeGrafter"/>
</dbReference>
<dbReference type="PANTHER" id="PTHR13284">
    <property type="entry name" value="GH01354P"/>
    <property type="match status" value="1"/>
</dbReference>
<feature type="region of interest" description="Disordered" evidence="2">
    <location>
        <begin position="115"/>
        <end position="220"/>
    </location>
</feature>
<dbReference type="Pfam" id="PF01248">
    <property type="entry name" value="Ribosomal_L7Ae"/>
    <property type="match status" value="1"/>
</dbReference>
<dbReference type="GO" id="GO:0008270">
    <property type="term" value="F:zinc ion binding"/>
    <property type="evidence" value="ECO:0007669"/>
    <property type="project" value="UniProtKB-KW"/>
</dbReference>
<dbReference type="SUPFAM" id="SSF55315">
    <property type="entry name" value="L30e-like"/>
    <property type="match status" value="1"/>
</dbReference>
<dbReference type="GO" id="GO:0005739">
    <property type="term" value="C:mitochondrion"/>
    <property type="evidence" value="ECO:0007669"/>
    <property type="project" value="TreeGrafter"/>
</dbReference>
<dbReference type="PROSITE" id="PS50157">
    <property type="entry name" value="ZINC_FINGER_C2H2_2"/>
    <property type="match status" value="1"/>
</dbReference>
<protein>
    <recommendedName>
        <fullName evidence="3">C2H2-type domain-containing protein</fullName>
    </recommendedName>
</protein>
<dbReference type="Gene3D" id="3.30.1330.30">
    <property type="match status" value="1"/>
</dbReference>
<keyword evidence="1" id="KW-0863">Zinc-finger</keyword>
<dbReference type="PROSITE" id="PS00028">
    <property type="entry name" value="ZINC_FINGER_C2H2_1"/>
    <property type="match status" value="1"/>
</dbReference>
<dbReference type="SUPFAM" id="SSF57667">
    <property type="entry name" value="beta-beta-alpha zinc fingers"/>
    <property type="match status" value="1"/>
</dbReference>
<feature type="region of interest" description="Disordered" evidence="2">
    <location>
        <begin position="437"/>
        <end position="470"/>
    </location>
</feature>
<dbReference type="Pfam" id="PF12874">
    <property type="entry name" value="zf-met"/>
    <property type="match status" value="1"/>
</dbReference>
<dbReference type="InterPro" id="IPR029064">
    <property type="entry name" value="Ribosomal_eL30-like_sf"/>
</dbReference>
<evidence type="ECO:0000256" key="1">
    <source>
        <dbReference type="PROSITE-ProRule" id="PRU00042"/>
    </source>
</evidence>
<dbReference type="InterPro" id="IPR004038">
    <property type="entry name" value="Ribosomal_eL8/eL30/eS12/Gad45"/>
</dbReference>
<dbReference type="InterPro" id="IPR003604">
    <property type="entry name" value="Matrin/U1-like-C_Znf_C2H2"/>
</dbReference>
<feature type="compositionally biased region" description="Basic and acidic residues" evidence="2">
    <location>
        <begin position="121"/>
        <end position="154"/>
    </location>
</feature>
<dbReference type="InterPro" id="IPR013087">
    <property type="entry name" value="Znf_C2H2_type"/>
</dbReference>
<sequence length="744" mass="80551">MTAGVARDLVDALNAREDVARAVASVVCSTGARALPSDVVVSLGFRSHDFVNDANWDDSLTTEERRTVLRYVNACPEIFHAFASTAHVGTGGETRCSRFARGVAADVAERAAAFAKAHGARTMEDPDDLRGKETRDGGRGDGRGGAKDAGDRNGGKRAAPRAAPRAATPATPAPWLAASATRSSDVAEAKPTTSLKDIMASESRQSSRPIPSTRADTRTRAAAPKLPVITAELLRRESRRSVMDKFGKVRCNVCGRTFKAYDALEQHIGASHYGLNNPEAKALETALIAAGLAPAGGDGKNRVSLKLGDLVSSTTKTSNSMVNSLAAYFKTEKQTSQRAEKKEGNIHGGQFVRSTNMASTSGMVLRRGVERRDGKKKKRSTLKKIILADRALRREAETDKNATVDEVEVEVEVRVGWVYVVLEFVENEDVRVRLMCMEDGPNDKDGSSTDEGEDEDAERDDAGDGVSTKEKLEVIEARAPAGAWGVRSLADVLKGAEPKAPPKMKQEARTCEVCNVQCFGERAWEAHIAGKVHAKKLSFRDDPEAAKKAALSAKSSTTYVGTEGMENARHANQIITDELNEATTALLSTLKRFQDRLYHTDKIKAKQRRRLLYGLREVAKSVDAKTSKVVIIAPNIEKIESEGGLDDRIQAIIADAREKEVPVVFALTKRRIGKALNIQAVSIVSVLDYNGADEEYKKAVKLAAEGRALYIKHKQAKTVVEQPMAKQPAQLSLAAVEFIPIGAR</sequence>
<accession>A0A1Y5IND3</accession>
<feature type="compositionally biased region" description="Low complexity" evidence="2">
    <location>
        <begin position="156"/>
        <end position="181"/>
    </location>
</feature>
<feature type="compositionally biased region" description="Acidic residues" evidence="2">
    <location>
        <begin position="448"/>
        <end position="463"/>
    </location>
</feature>
<dbReference type="SMART" id="SM00355">
    <property type="entry name" value="ZnF_C2H2"/>
    <property type="match status" value="2"/>
</dbReference>
<evidence type="ECO:0000313" key="4">
    <source>
        <dbReference type="EMBL" id="OUS49684.1"/>
    </source>
</evidence>
<dbReference type="PANTHER" id="PTHR13284:SF4">
    <property type="entry name" value="C2H2-TYPE DOMAIN-CONTAINING PROTEIN"/>
    <property type="match status" value="1"/>
</dbReference>
<name>A0A1Y5IND3_OSTTA</name>
<dbReference type="eggNOG" id="ENOG502QUP4">
    <property type="taxonomic scope" value="Eukaryota"/>
</dbReference>
<gene>
    <name evidence="4" type="ORF">BE221DRAFT_143628</name>
</gene>
<dbReference type="InterPro" id="IPR040051">
    <property type="entry name" value="SECISBP2"/>
</dbReference>
<dbReference type="SMART" id="SM00451">
    <property type="entry name" value="ZnF_U1"/>
    <property type="match status" value="1"/>
</dbReference>
<organism evidence="4">
    <name type="scientific">Ostreococcus tauri</name>
    <name type="common">Marine green alga</name>
    <dbReference type="NCBI Taxonomy" id="70448"/>
    <lineage>
        <taxon>Eukaryota</taxon>
        <taxon>Viridiplantae</taxon>
        <taxon>Chlorophyta</taxon>
        <taxon>Mamiellophyceae</taxon>
        <taxon>Mamiellales</taxon>
        <taxon>Bathycoccaceae</taxon>
        <taxon>Ostreococcus</taxon>
    </lineage>
</organism>
<dbReference type="Proteomes" id="UP000195557">
    <property type="component" value="Unassembled WGS sequence"/>
</dbReference>
<evidence type="ECO:0000256" key="2">
    <source>
        <dbReference type="SAM" id="MobiDB-lite"/>
    </source>
</evidence>
<dbReference type="GO" id="GO:0003730">
    <property type="term" value="F:mRNA 3'-UTR binding"/>
    <property type="evidence" value="ECO:0007669"/>
    <property type="project" value="TreeGrafter"/>
</dbReference>